<dbReference type="EMBL" id="BLRX01000329">
    <property type="protein sequence ID" value="GFP26038.1"/>
    <property type="molecule type" value="Genomic_DNA"/>
</dbReference>
<sequence length="168" mass="18552">MNIKEIKLGLHIPLFSASLVTILVGAPLLGLIGVWLFAAQDQPVPPFLRVAHAHLSWWSMSLLISSLIMPALSLKRQVKRIITAGAFFTLLLYPLFVVLHYYSVPGKLSLPLVGELFVTPYGLAAFISEIVFFIAMVVLSLLAAGVRFPRLLNNINEPTRYEPVSNIS</sequence>
<keyword evidence="1" id="KW-0812">Transmembrane</keyword>
<evidence type="ECO:0000313" key="3">
    <source>
        <dbReference type="Proteomes" id="UP000543224"/>
    </source>
</evidence>
<dbReference type="Proteomes" id="UP000543224">
    <property type="component" value="Unassembled WGS sequence"/>
</dbReference>
<feature type="transmembrane region" description="Helical" evidence="1">
    <location>
        <begin position="57"/>
        <end position="74"/>
    </location>
</feature>
<evidence type="ECO:0000256" key="1">
    <source>
        <dbReference type="SAM" id="Phobius"/>
    </source>
</evidence>
<feature type="transmembrane region" description="Helical" evidence="1">
    <location>
        <begin position="12"/>
        <end position="37"/>
    </location>
</feature>
<proteinExistence type="predicted"/>
<protein>
    <submittedName>
        <fullName evidence="2">Uncharacterized protein</fullName>
    </submittedName>
</protein>
<feature type="transmembrane region" description="Helical" evidence="1">
    <location>
        <begin position="81"/>
        <end position="102"/>
    </location>
</feature>
<name>A0A6V8P0L6_9ACTN</name>
<comment type="caution">
    <text evidence="2">The sequence shown here is derived from an EMBL/GenBank/DDBJ whole genome shotgun (WGS) entry which is preliminary data.</text>
</comment>
<accession>A0A6V8P0L6</accession>
<feature type="non-terminal residue" evidence="2">
    <location>
        <position position="168"/>
    </location>
</feature>
<reference evidence="2 3" key="1">
    <citation type="journal article" date="2020" name="Front. Microbiol.">
        <title>Single-cell genomics of novel Actinobacteria with the Wood-Ljungdahl pathway discovered in a serpentinizing system.</title>
        <authorList>
            <person name="Merino N."/>
            <person name="Kawai M."/>
            <person name="Boyd E.S."/>
            <person name="Colman D.R."/>
            <person name="McGlynn S.E."/>
            <person name="Nealson K.H."/>
            <person name="Kurokawa K."/>
            <person name="Hongoh Y."/>
        </authorList>
    </citation>
    <scope>NUCLEOTIDE SEQUENCE [LARGE SCALE GENOMIC DNA]</scope>
    <source>
        <strain evidence="2 3">S25</strain>
    </source>
</reference>
<dbReference type="AlphaFoldDB" id="A0A6V8P0L6"/>
<keyword evidence="1" id="KW-1133">Transmembrane helix</keyword>
<organism evidence="2 3">
    <name type="scientific">Candidatus Hakubella thermalkaliphila</name>
    <dbReference type="NCBI Taxonomy" id="2754717"/>
    <lineage>
        <taxon>Bacteria</taxon>
        <taxon>Bacillati</taxon>
        <taxon>Actinomycetota</taxon>
        <taxon>Actinomycetota incertae sedis</taxon>
        <taxon>Candidatus Hakubellales</taxon>
        <taxon>Candidatus Hakubellaceae</taxon>
        <taxon>Candidatus Hakubella</taxon>
    </lineage>
</organism>
<evidence type="ECO:0000313" key="2">
    <source>
        <dbReference type="EMBL" id="GFP26038.1"/>
    </source>
</evidence>
<gene>
    <name evidence="2" type="ORF">HKBW3S25_01524</name>
</gene>
<feature type="transmembrane region" description="Helical" evidence="1">
    <location>
        <begin position="122"/>
        <end position="144"/>
    </location>
</feature>
<keyword evidence="1" id="KW-0472">Membrane</keyword>